<comment type="caution">
    <text evidence="2">The sequence shown here is derived from an EMBL/GenBank/DDBJ whole genome shotgun (WGS) entry which is preliminary data.</text>
</comment>
<reference evidence="2" key="1">
    <citation type="submission" date="2021-06" db="EMBL/GenBank/DDBJ databases">
        <authorList>
            <person name="Kallberg Y."/>
            <person name="Tangrot J."/>
            <person name="Rosling A."/>
        </authorList>
    </citation>
    <scope>NUCLEOTIDE SEQUENCE</scope>
    <source>
        <strain evidence="2">AZ414A</strain>
    </source>
</reference>
<feature type="non-terminal residue" evidence="2">
    <location>
        <position position="1"/>
    </location>
</feature>
<proteinExistence type="predicted"/>
<dbReference type="AlphaFoldDB" id="A0A9N9DK59"/>
<evidence type="ECO:0000259" key="1">
    <source>
        <dbReference type="Pfam" id="PF03372"/>
    </source>
</evidence>
<accession>A0A9N9DK59</accession>
<dbReference type="Pfam" id="PF03372">
    <property type="entry name" value="Exo_endo_phos"/>
    <property type="match status" value="1"/>
</dbReference>
<dbReference type="SUPFAM" id="SSF56219">
    <property type="entry name" value="DNase I-like"/>
    <property type="match status" value="1"/>
</dbReference>
<dbReference type="Proteomes" id="UP000789706">
    <property type="component" value="Unassembled WGS sequence"/>
</dbReference>
<keyword evidence="3" id="KW-1185">Reference proteome</keyword>
<protein>
    <submittedName>
        <fullName evidence="2">4417_t:CDS:1</fullName>
    </submittedName>
</protein>
<evidence type="ECO:0000313" key="2">
    <source>
        <dbReference type="EMBL" id="CAG8642987.1"/>
    </source>
</evidence>
<dbReference type="OrthoDB" id="3264871at2759"/>
<dbReference type="InterPro" id="IPR005135">
    <property type="entry name" value="Endo/exonuclease/phosphatase"/>
</dbReference>
<dbReference type="GO" id="GO:0003824">
    <property type="term" value="F:catalytic activity"/>
    <property type="evidence" value="ECO:0007669"/>
    <property type="project" value="InterPro"/>
</dbReference>
<gene>
    <name evidence="2" type="ORF">DEBURN_LOCUS11224</name>
</gene>
<name>A0A9N9DK59_9GLOM</name>
<feature type="non-terminal residue" evidence="2">
    <location>
        <position position="403"/>
    </location>
</feature>
<sequence length="403" mass="47853">GGNKYRGHWSFDGMGAGVAILVAKELNKYICKVQNKKKDNKETLIQVKNWIHNAQQRNYKVIVMGDFNAVPSPNLIDSYRIIYPDSSSFTWKRDNSQEQSRIDIIWIPQQWGKKIIECFTEQLELVTKSDHKIIQLKIKKTWQIHLDREVQNNIGPKYNIKLMCNEKWTKFTTHVEKKLKTKTISSRKEKYGITVNSLNKNWKTLKNIIIEAADCAIPKKKIKKFNKKINKEFTKNYKRAKSFNKLYQFIKKERTKSVKYIKSHDKFLKEKKKLSVLNIEIEKILINNRKYEELLYKFKEQSIRFQTIARVEKKKENFKKIQKAIEERWENLKESPKKMINSVLDKPRKSIIMDRLIVESESNNTTKIITDETEIKTVGIEALRDIINMAFDLNDISEEWKWG</sequence>
<dbReference type="Gene3D" id="3.60.10.10">
    <property type="entry name" value="Endonuclease/exonuclease/phosphatase"/>
    <property type="match status" value="1"/>
</dbReference>
<dbReference type="InterPro" id="IPR036691">
    <property type="entry name" value="Endo/exonu/phosph_ase_sf"/>
</dbReference>
<evidence type="ECO:0000313" key="3">
    <source>
        <dbReference type="Proteomes" id="UP000789706"/>
    </source>
</evidence>
<dbReference type="EMBL" id="CAJVPK010005248">
    <property type="protein sequence ID" value="CAG8642987.1"/>
    <property type="molecule type" value="Genomic_DNA"/>
</dbReference>
<feature type="domain" description="Endonuclease/exonuclease/phosphatase" evidence="1">
    <location>
        <begin position="11"/>
        <end position="131"/>
    </location>
</feature>
<organism evidence="2 3">
    <name type="scientific">Diversispora eburnea</name>
    <dbReference type="NCBI Taxonomy" id="1213867"/>
    <lineage>
        <taxon>Eukaryota</taxon>
        <taxon>Fungi</taxon>
        <taxon>Fungi incertae sedis</taxon>
        <taxon>Mucoromycota</taxon>
        <taxon>Glomeromycotina</taxon>
        <taxon>Glomeromycetes</taxon>
        <taxon>Diversisporales</taxon>
        <taxon>Diversisporaceae</taxon>
        <taxon>Diversispora</taxon>
    </lineage>
</organism>